<evidence type="ECO:0000313" key="2">
    <source>
        <dbReference type="EMBL" id="MBJ7316851.1"/>
    </source>
</evidence>
<organism evidence="2 3">
    <name type="scientific">Idiomarina abyssalis</name>
    <dbReference type="NCBI Taxonomy" id="86102"/>
    <lineage>
        <taxon>Bacteria</taxon>
        <taxon>Pseudomonadati</taxon>
        <taxon>Pseudomonadota</taxon>
        <taxon>Gammaproteobacteria</taxon>
        <taxon>Alteromonadales</taxon>
        <taxon>Idiomarinaceae</taxon>
        <taxon>Idiomarina</taxon>
    </lineage>
</organism>
<proteinExistence type="predicted"/>
<evidence type="ECO:0000313" key="4">
    <source>
        <dbReference type="Proteomes" id="UP000655994"/>
    </source>
</evidence>
<reference evidence="2 4" key="1">
    <citation type="submission" date="2020-09" db="EMBL/GenBank/DDBJ databases">
        <title>Draft Genomes of Bacterial Isolates from North Pond Shallow Sediments.</title>
        <authorList>
            <person name="Kiel Reese B."/>
            <person name="Mullis M."/>
            <person name="Weisend R.E."/>
        </authorList>
    </citation>
    <scope>NUCLEOTIDE SEQUENCE</scope>
    <source>
        <strain evidence="2">KJE-2</strain>
        <strain evidence="1 4">KJE-3</strain>
    </source>
</reference>
<dbReference type="EMBL" id="JAEMOS010000002">
    <property type="protein sequence ID" value="MBJ7265475.1"/>
    <property type="molecule type" value="Genomic_DNA"/>
</dbReference>
<comment type="caution">
    <text evidence="2">The sequence shown here is derived from an EMBL/GenBank/DDBJ whole genome shotgun (WGS) entry which is preliminary data.</text>
</comment>
<sequence length="144" mass="15886">MTAINARHYFMFSEGALDCEVIGGERPTLNWVSEKRPPASTIAPIVLDIWRSDILPSMQLSGDTYNLTPAINSWAQAIKDVSGTVSYEPIAANMYTGELMHSDFQSKPDATFDLASVIYQVLQTRAQLEQPDAGNSSEQTPRMS</sequence>
<accession>A0A8I1G9M6</accession>
<protein>
    <submittedName>
        <fullName evidence="2">Uncharacterized protein</fullName>
    </submittedName>
</protein>
<name>A0A8I1G9M6_9GAMM</name>
<dbReference type="Proteomes" id="UP000621390">
    <property type="component" value="Unassembled WGS sequence"/>
</dbReference>
<evidence type="ECO:0000313" key="3">
    <source>
        <dbReference type="Proteomes" id="UP000621390"/>
    </source>
</evidence>
<evidence type="ECO:0000313" key="1">
    <source>
        <dbReference type="EMBL" id="MBJ7265475.1"/>
    </source>
</evidence>
<dbReference type="RefSeq" id="WP_199493280.1">
    <property type="nucleotide sequence ID" value="NZ_JAEMOP010000009.1"/>
</dbReference>
<dbReference type="EMBL" id="JAEMOP010000009">
    <property type="protein sequence ID" value="MBJ7316851.1"/>
    <property type="molecule type" value="Genomic_DNA"/>
</dbReference>
<keyword evidence="4" id="KW-1185">Reference proteome</keyword>
<dbReference type="AlphaFoldDB" id="A0A8I1G9M6"/>
<dbReference type="Proteomes" id="UP000655994">
    <property type="component" value="Unassembled WGS sequence"/>
</dbReference>
<gene>
    <name evidence="1" type="ORF">JHC10_00820</name>
    <name evidence="2" type="ORF">JHC11_12720</name>
</gene>